<dbReference type="STRING" id="499555.BJL86_0625"/>
<evidence type="ECO:0000313" key="2">
    <source>
        <dbReference type="EMBL" id="ANI91427.1"/>
    </source>
</evidence>
<reference evidence="2 3" key="1">
    <citation type="submission" date="2016-06" db="EMBL/GenBank/DDBJ databases">
        <title>Complete genome sequence of a saline-alkali tolerant type strain Dietzia timorensis ID05-A0528T.</title>
        <authorList>
            <person name="Wu X."/>
        </authorList>
    </citation>
    <scope>NUCLEOTIDE SEQUENCE [LARGE SCALE GENOMIC DNA]</scope>
    <source>
        <strain evidence="2 3">ID05-A0528</strain>
    </source>
</reference>
<dbReference type="PANTHER" id="PTHR43459:SF1">
    <property type="entry name" value="EG:BACN32G11.4 PROTEIN"/>
    <property type="match status" value="1"/>
</dbReference>
<dbReference type="Pfam" id="PF00378">
    <property type="entry name" value="ECH_1"/>
    <property type="match status" value="1"/>
</dbReference>
<dbReference type="InterPro" id="IPR001753">
    <property type="entry name" value="Enoyl-CoA_hydra/iso"/>
</dbReference>
<keyword evidence="3" id="KW-1185">Reference proteome</keyword>
<accession>A0A173LJH8</accession>
<dbReference type="CDD" id="cd06558">
    <property type="entry name" value="crotonase-like"/>
    <property type="match status" value="1"/>
</dbReference>
<comment type="similarity">
    <text evidence="1">Belongs to the enoyl-CoA hydratase/isomerase family.</text>
</comment>
<dbReference type="Proteomes" id="UP000186104">
    <property type="component" value="Chromosome"/>
</dbReference>
<dbReference type="SUPFAM" id="SSF52096">
    <property type="entry name" value="ClpP/crotonase"/>
    <property type="match status" value="1"/>
</dbReference>
<dbReference type="PANTHER" id="PTHR43459">
    <property type="entry name" value="ENOYL-COA HYDRATASE"/>
    <property type="match status" value="1"/>
</dbReference>
<evidence type="ECO:0000256" key="1">
    <source>
        <dbReference type="ARBA" id="ARBA00005254"/>
    </source>
</evidence>
<sequence length="269" mass="27498">MTGTNSGRDALAVDTDDLGIATITINRPEVMNAFDIATMEALGQLVSEVAAEQSTTVIVITGAGDAFTTGADLQSHGGSSEPPEVSARRSMDAAAALVRTIVRVRVPVVAAVNGPAAGVGVSVALAADIAVLSSSAYLFFAFSGLGLMPDGGATVLLAAAIGRARANDVLFGAKMVPAGEAETMGIIAESVPVEEFSERVGKRARRLARGPRNALAMTKAGVNAPILAELDAALDRETHGQTELLTGPEFAEGAAAMLGKRRPDFVSLR</sequence>
<organism evidence="2 3">
    <name type="scientific">Dietzia timorensis</name>
    <dbReference type="NCBI Taxonomy" id="499555"/>
    <lineage>
        <taxon>Bacteria</taxon>
        <taxon>Bacillati</taxon>
        <taxon>Actinomycetota</taxon>
        <taxon>Actinomycetes</taxon>
        <taxon>Mycobacteriales</taxon>
        <taxon>Dietziaceae</taxon>
        <taxon>Dietzia</taxon>
    </lineage>
</organism>
<dbReference type="GO" id="GO:0003824">
    <property type="term" value="F:catalytic activity"/>
    <property type="evidence" value="ECO:0007669"/>
    <property type="project" value="UniProtKB-ARBA"/>
</dbReference>
<dbReference type="OrthoDB" id="9777711at2"/>
<dbReference type="KEGG" id="dtm:BJL86_0625"/>
<protein>
    <submittedName>
        <fullName evidence="2">Putative enoyl-CoA hydratase echA12</fullName>
    </submittedName>
</protein>
<gene>
    <name evidence="2" type="ORF">BJL86_0625</name>
</gene>
<dbReference type="RefSeq" id="WP_067477505.1">
    <property type="nucleotide sequence ID" value="NZ_CP015961.1"/>
</dbReference>
<dbReference type="Gene3D" id="3.90.226.10">
    <property type="entry name" value="2-enoyl-CoA Hydratase, Chain A, domain 1"/>
    <property type="match status" value="1"/>
</dbReference>
<dbReference type="InterPro" id="IPR029045">
    <property type="entry name" value="ClpP/crotonase-like_dom_sf"/>
</dbReference>
<dbReference type="AlphaFoldDB" id="A0A173LJH8"/>
<evidence type="ECO:0000313" key="3">
    <source>
        <dbReference type="Proteomes" id="UP000186104"/>
    </source>
</evidence>
<proteinExistence type="inferred from homology"/>
<name>A0A173LJH8_9ACTN</name>
<dbReference type="InterPro" id="IPR014748">
    <property type="entry name" value="Enoyl-CoA_hydra_C"/>
</dbReference>
<dbReference type="Gene3D" id="1.10.12.10">
    <property type="entry name" value="Lyase 2-enoyl-coa Hydratase, Chain A, domain 2"/>
    <property type="match status" value="1"/>
</dbReference>
<dbReference type="EMBL" id="CP015961">
    <property type="protein sequence ID" value="ANI91427.1"/>
    <property type="molecule type" value="Genomic_DNA"/>
</dbReference>